<evidence type="ECO:0000256" key="1">
    <source>
        <dbReference type="SAM" id="MobiDB-lite"/>
    </source>
</evidence>
<organism evidence="2 3">
    <name type="scientific">Candidatus Pristimantibacillus lignocellulolyticus</name>
    <dbReference type="NCBI Taxonomy" id="2994561"/>
    <lineage>
        <taxon>Bacteria</taxon>
        <taxon>Bacillati</taxon>
        <taxon>Bacillota</taxon>
        <taxon>Bacilli</taxon>
        <taxon>Bacillales</taxon>
        <taxon>Paenibacillaceae</taxon>
        <taxon>Candidatus Pristimantibacillus</taxon>
    </lineage>
</organism>
<sequence>MAEYNLSSLIGQKIQLDRGGPESRVGLVLAVGDDFLVLSTVNEGIVYYYVDHIKSITLVKSDSSQDVIKPITRVNYVSTGTMKNVFESMKYNRIQINRGGPESVKGVLTEIYDDYITIVLKDEVLLILFSHIKSCSFSVQDRSDANNEESTQENKQDSKNENENKKKDNNSNKRKSRNRRYRSKK</sequence>
<dbReference type="AlphaFoldDB" id="A0A9J6ZH43"/>
<name>A0A9J6ZH43_9BACL</name>
<accession>A0A9J6ZH43</accession>
<reference evidence="2" key="1">
    <citation type="submission" date="2022-05" db="EMBL/GenBank/DDBJ databases">
        <title>Novel bacterial taxa in a minimal lignocellulolytic consortium and its capacity to transform plastics disclosed by genome-resolved metagenomics.</title>
        <authorList>
            <person name="Rodriguez C.A.D."/>
            <person name="Diaz-Garcia L."/>
            <person name="Herrera K."/>
            <person name="Tarazona N.A."/>
            <person name="Sproer C."/>
            <person name="Overmann J."/>
            <person name="Jimenez D.J."/>
        </authorList>
    </citation>
    <scope>NUCLEOTIDE SEQUENCE</scope>
    <source>
        <strain evidence="2">MAG5</strain>
    </source>
</reference>
<evidence type="ECO:0000313" key="2">
    <source>
        <dbReference type="EMBL" id="URN95461.1"/>
    </source>
</evidence>
<dbReference type="EMBL" id="CP097899">
    <property type="protein sequence ID" value="URN95461.1"/>
    <property type="molecule type" value="Genomic_DNA"/>
</dbReference>
<gene>
    <name evidence="2" type="ORF">NAG76_04160</name>
</gene>
<evidence type="ECO:0000313" key="3">
    <source>
        <dbReference type="Proteomes" id="UP001056756"/>
    </source>
</evidence>
<evidence type="ECO:0008006" key="4">
    <source>
        <dbReference type="Google" id="ProtNLM"/>
    </source>
</evidence>
<feature type="region of interest" description="Disordered" evidence="1">
    <location>
        <begin position="140"/>
        <end position="185"/>
    </location>
</feature>
<protein>
    <recommendedName>
        <fullName evidence="4">Spore coat protein B</fullName>
    </recommendedName>
</protein>
<dbReference type="Proteomes" id="UP001056756">
    <property type="component" value="Chromosome"/>
</dbReference>
<proteinExistence type="predicted"/>
<dbReference type="KEGG" id="plig:NAG76_04160"/>
<feature type="compositionally biased region" description="Basic residues" evidence="1">
    <location>
        <begin position="172"/>
        <end position="185"/>
    </location>
</feature>
<feature type="compositionally biased region" description="Basic and acidic residues" evidence="1">
    <location>
        <begin position="152"/>
        <end position="171"/>
    </location>
</feature>